<dbReference type="Pfam" id="PF01541">
    <property type="entry name" value="GIY-YIG"/>
    <property type="match status" value="1"/>
</dbReference>
<organism evidence="3 4">
    <name type="scientific">Cellvibrio japonicus (strain Ueda107)</name>
    <name type="common">Pseudomonas fluorescens subsp. cellulosa</name>
    <dbReference type="NCBI Taxonomy" id="498211"/>
    <lineage>
        <taxon>Bacteria</taxon>
        <taxon>Pseudomonadati</taxon>
        <taxon>Pseudomonadota</taxon>
        <taxon>Gammaproteobacteria</taxon>
        <taxon>Cellvibrionales</taxon>
        <taxon>Cellvibrionaceae</taxon>
        <taxon>Cellvibrio</taxon>
    </lineage>
</organism>
<dbReference type="PANTHER" id="PTHR34477:SF1">
    <property type="entry name" value="UPF0213 PROTEIN YHBQ"/>
    <property type="match status" value="1"/>
</dbReference>
<keyword evidence="4" id="KW-1185">Reference proteome</keyword>
<dbReference type="PROSITE" id="PS50164">
    <property type="entry name" value="GIY_YIG"/>
    <property type="match status" value="1"/>
</dbReference>
<evidence type="ECO:0000259" key="2">
    <source>
        <dbReference type="PROSITE" id="PS50164"/>
    </source>
</evidence>
<gene>
    <name evidence="3" type="ordered locus">CJA_1650</name>
</gene>
<dbReference type="InterPro" id="IPR000305">
    <property type="entry name" value="GIY-YIG_endonuc"/>
</dbReference>
<name>B3PES6_CELJU</name>
<proteinExistence type="inferred from homology"/>
<accession>B3PES6</accession>
<dbReference type="AlphaFoldDB" id="B3PES6"/>
<dbReference type="RefSeq" id="WP_012487274.1">
    <property type="nucleotide sequence ID" value="NC_010995.1"/>
</dbReference>
<dbReference type="eggNOG" id="COG2827">
    <property type="taxonomic scope" value="Bacteria"/>
</dbReference>
<dbReference type="InterPro" id="IPR050190">
    <property type="entry name" value="UPF0213_domain"/>
</dbReference>
<dbReference type="PANTHER" id="PTHR34477">
    <property type="entry name" value="UPF0213 PROTEIN YHBQ"/>
    <property type="match status" value="1"/>
</dbReference>
<dbReference type="Gene3D" id="3.40.1440.10">
    <property type="entry name" value="GIY-YIG endonuclease"/>
    <property type="match status" value="1"/>
</dbReference>
<comment type="similarity">
    <text evidence="1">Belongs to the UPF0213 family.</text>
</comment>
<dbReference type="STRING" id="498211.CJA_1650"/>
<dbReference type="CDD" id="cd10456">
    <property type="entry name" value="GIY-YIG_UPF0213"/>
    <property type="match status" value="1"/>
</dbReference>
<dbReference type="SUPFAM" id="SSF82771">
    <property type="entry name" value="GIY-YIG endonuclease"/>
    <property type="match status" value="1"/>
</dbReference>
<reference evidence="3 4" key="1">
    <citation type="journal article" date="2008" name="J. Bacteriol.">
        <title>Insights into plant cell wall degradation from the genome sequence of the soil bacterium Cellvibrio japonicus.</title>
        <authorList>
            <person name="Deboy R.T."/>
            <person name="Mongodin E.F."/>
            <person name="Fouts D.E."/>
            <person name="Tailford L.E."/>
            <person name="Khouri H."/>
            <person name="Emerson J.B."/>
            <person name="Mohamoud Y."/>
            <person name="Watkins K."/>
            <person name="Henrissat B."/>
            <person name="Gilbert H.J."/>
            <person name="Nelson K.E."/>
        </authorList>
    </citation>
    <scope>NUCLEOTIDE SEQUENCE [LARGE SCALE GENOMIC DNA]</scope>
    <source>
        <strain evidence="3 4">Ueda107</strain>
    </source>
</reference>
<dbReference type="HOGENOM" id="CLU_135650_0_0_6"/>
<feature type="domain" description="GIY-YIG" evidence="2">
    <location>
        <begin position="1"/>
        <end position="77"/>
    </location>
</feature>
<evidence type="ECO:0000313" key="4">
    <source>
        <dbReference type="Proteomes" id="UP000001036"/>
    </source>
</evidence>
<dbReference type="EMBL" id="CP000934">
    <property type="protein sequence ID" value="ACE85985.1"/>
    <property type="molecule type" value="Genomic_DNA"/>
</dbReference>
<dbReference type="Proteomes" id="UP000001036">
    <property type="component" value="Chromosome"/>
</dbReference>
<evidence type="ECO:0000313" key="3">
    <source>
        <dbReference type="EMBL" id="ACE85985.1"/>
    </source>
</evidence>
<dbReference type="InterPro" id="IPR035901">
    <property type="entry name" value="GIY-YIG_endonuc_sf"/>
</dbReference>
<dbReference type="OrthoDB" id="9797095at2"/>
<sequence>MPWFVYMILATDSQLYSGITTNMARRWHEHRSGKTGAKYFRGRAPMALCLLEAAADRSSASKREAQLKQLTRRAKVQLLLQQFSRTQQFMADHALEIPFITRIQLEQL</sequence>
<evidence type="ECO:0000256" key="1">
    <source>
        <dbReference type="ARBA" id="ARBA00007435"/>
    </source>
</evidence>
<dbReference type="KEGG" id="cja:CJA_1650"/>
<protein>
    <submittedName>
        <fullName evidence="3">GIY-YIG catalytic domain protein</fullName>
    </submittedName>
</protein>